<dbReference type="Proteomes" id="UP001611263">
    <property type="component" value="Unassembled WGS sequence"/>
</dbReference>
<dbReference type="InterPro" id="IPR006118">
    <property type="entry name" value="Recombinase_CS"/>
</dbReference>
<keyword evidence="2" id="KW-0238">DNA-binding</keyword>
<reference evidence="6 7" key="1">
    <citation type="submission" date="2024-10" db="EMBL/GenBank/DDBJ databases">
        <title>The Natural Products Discovery Center: Release of the First 8490 Sequenced Strains for Exploring Actinobacteria Biosynthetic Diversity.</title>
        <authorList>
            <person name="Kalkreuter E."/>
            <person name="Kautsar S.A."/>
            <person name="Yang D."/>
            <person name="Bader C.D."/>
            <person name="Teijaro C.N."/>
            <person name="Fluegel L."/>
            <person name="Davis C.M."/>
            <person name="Simpson J.R."/>
            <person name="Lauterbach L."/>
            <person name="Steele A.D."/>
            <person name="Gui C."/>
            <person name="Meng S."/>
            <person name="Li G."/>
            <person name="Viehrig K."/>
            <person name="Ye F."/>
            <person name="Su P."/>
            <person name="Kiefer A.F."/>
            <person name="Nichols A."/>
            <person name="Cepeda A.J."/>
            <person name="Yan W."/>
            <person name="Fan B."/>
            <person name="Jiang Y."/>
            <person name="Adhikari A."/>
            <person name="Zheng C.-J."/>
            <person name="Schuster L."/>
            <person name="Cowan T.M."/>
            <person name="Smanski M.J."/>
            <person name="Chevrette M.G."/>
            <person name="De Carvalho L.P.S."/>
            <person name="Shen B."/>
        </authorList>
    </citation>
    <scope>NUCLEOTIDE SEQUENCE [LARGE SCALE GENOMIC DNA]</scope>
    <source>
        <strain evidence="6 7">NPDC020568</strain>
    </source>
</reference>
<evidence type="ECO:0000259" key="5">
    <source>
        <dbReference type="PROSITE" id="PS51736"/>
    </source>
</evidence>
<keyword evidence="7" id="KW-1185">Reference proteome</keyword>
<dbReference type="Gene3D" id="3.40.50.1390">
    <property type="entry name" value="Resolvase, N-terminal catalytic domain"/>
    <property type="match status" value="1"/>
</dbReference>
<keyword evidence="1" id="KW-0229">DNA integration</keyword>
<dbReference type="Pfam" id="PF00239">
    <property type="entry name" value="Resolvase"/>
    <property type="match status" value="1"/>
</dbReference>
<dbReference type="PROSITE" id="PS51736">
    <property type="entry name" value="RECOMBINASES_3"/>
    <property type="match status" value="1"/>
</dbReference>
<keyword evidence="3" id="KW-0233">DNA recombination</keyword>
<dbReference type="InterPro" id="IPR006119">
    <property type="entry name" value="Resolv_N"/>
</dbReference>
<accession>A0ABW7TLM3</accession>
<dbReference type="CDD" id="cd03768">
    <property type="entry name" value="SR_ResInv"/>
    <property type="match status" value="1"/>
</dbReference>
<evidence type="ECO:0000313" key="7">
    <source>
        <dbReference type="Proteomes" id="UP001611263"/>
    </source>
</evidence>
<proteinExistence type="predicted"/>
<evidence type="ECO:0000256" key="3">
    <source>
        <dbReference type="ARBA" id="ARBA00023172"/>
    </source>
</evidence>
<dbReference type="InterPro" id="IPR050639">
    <property type="entry name" value="SSR_resolvase"/>
</dbReference>
<dbReference type="PANTHER" id="PTHR30461:SF2">
    <property type="entry name" value="SERINE RECOMBINASE PINE-RELATED"/>
    <property type="match status" value="1"/>
</dbReference>
<sequence length="310" mass="33900">MAELVYARVSTDEQSTTRQTHLLAEEGLVVGADGVRMFSDPATSSKIPALEREGFQELARYARAGDRLTVSELYRLCRDLADILAVREWCRRHTVKLRVLSGALSGITDLAATDATTTMLVNVLVSVGQFQRDLQNELTREGLAAAWAGGAKSGRRPRVAALGATDQVRDDYRDGVSIAALARRHRVSWVAIRTAVADLMPGRDNHPDPTGAERQPQQPIRIEIPGTIARHLTSRVTELGDIERLAFQRGRQVRRGQGYSLHVTAPPAAHRVLPAAAQAAARENASSADRKALRIYRDRLNTAAGEDTES</sequence>
<evidence type="ECO:0000256" key="1">
    <source>
        <dbReference type="ARBA" id="ARBA00022908"/>
    </source>
</evidence>
<protein>
    <submittedName>
        <fullName evidence="6">Recombinase family protein</fullName>
    </submittedName>
</protein>
<name>A0ABW7TLM3_9NOCA</name>
<organism evidence="6 7">
    <name type="scientific">Nocardia carnea</name>
    <dbReference type="NCBI Taxonomy" id="37328"/>
    <lineage>
        <taxon>Bacteria</taxon>
        <taxon>Bacillati</taxon>
        <taxon>Actinomycetota</taxon>
        <taxon>Actinomycetes</taxon>
        <taxon>Mycobacteriales</taxon>
        <taxon>Nocardiaceae</taxon>
        <taxon>Nocardia</taxon>
    </lineage>
</organism>
<comment type="caution">
    <text evidence="6">The sequence shown here is derived from an EMBL/GenBank/DDBJ whole genome shotgun (WGS) entry which is preliminary data.</text>
</comment>
<evidence type="ECO:0000256" key="4">
    <source>
        <dbReference type="PROSITE-ProRule" id="PRU10137"/>
    </source>
</evidence>
<evidence type="ECO:0000256" key="2">
    <source>
        <dbReference type="ARBA" id="ARBA00023125"/>
    </source>
</evidence>
<feature type="domain" description="Resolvase/invertase-type recombinase catalytic" evidence="5">
    <location>
        <begin position="2"/>
        <end position="150"/>
    </location>
</feature>
<dbReference type="PANTHER" id="PTHR30461">
    <property type="entry name" value="DNA-INVERTASE FROM LAMBDOID PROPHAGE"/>
    <property type="match status" value="1"/>
</dbReference>
<evidence type="ECO:0000313" key="6">
    <source>
        <dbReference type="EMBL" id="MFI1461957.1"/>
    </source>
</evidence>
<dbReference type="GeneID" id="93509436"/>
<dbReference type="EMBL" id="JBIRUQ010000003">
    <property type="protein sequence ID" value="MFI1461957.1"/>
    <property type="molecule type" value="Genomic_DNA"/>
</dbReference>
<dbReference type="InterPro" id="IPR036162">
    <property type="entry name" value="Resolvase-like_N_sf"/>
</dbReference>
<gene>
    <name evidence="6" type="ORF">ACH4WX_14700</name>
</gene>
<feature type="active site" description="O-(5'-phospho-DNA)-serine intermediate" evidence="4">
    <location>
        <position position="10"/>
    </location>
</feature>
<dbReference type="SUPFAM" id="SSF53041">
    <property type="entry name" value="Resolvase-like"/>
    <property type="match status" value="1"/>
</dbReference>
<dbReference type="PROSITE" id="PS00397">
    <property type="entry name" value="RECOMBINASES_1"/>
    <property type="match status" value="1"/>
</dbReference>
<dbReference type="RefSeq" id="WP_033242873.1">
    <property type="nucleotide sequence ID" value="NZ_JBIRUQ010000003.1"/>
</dbReference>
<dbReference type="SMART" id="SM00857">
    <property type="entry name" value="Resolvase"/>
    <property type="match status" value="1"/>
</dbReference>